<feature type="compositionally biased region" description="Polar residues" evidence="1">
    <location>
        <begin position="325"/>
        <end position="339"/>
    </location>
</feature>
<dbReference type="AlphaFoldDB" id="A0A1H0DPH6"/>
<dbReference type="OrthoDB" id="5485224at2"/>
<protein>
    <recommendedName>
        <fullName evidence="5">YXWGXW repeat-containing protein</fullName>
    </recommendedName>
</protein>
<feature type="compositionally biased region" description="Pro residues" evidence="1">
    <location>
        <begin position="384"/>
        <end position="394"/>
    </location>
</feature>
<evidence type="ECO:0000313" key="4">
    <source>
        <dbReference type="Proteomes" id="UP000183200"/>
    </source>
</evidence>
<feature type="compositionally biased region" description="Basic and acidic residues" evidence="1">
    <location>
        <begin position="365"/>
        <end position="378"/>
    </location>
</feature>
<feature type="compositionally biased region" description="Basic and acidic residues" evidence="1">
    <location>
        <begin position="340"/>
        <end position="349"/>
    </location>
</feature>
<dbReference type="STRING" id="430522.BFS30_05805"/>
<dbReference type="Pfam" id="PF20245">
    <property type="entry name" value="DUF6600"/>
    <property type="match status" value="1"/>
</dbReference>
<evidence type="ECO:0000256" key="2">
    <source>
        <dbReference type="SAM" id="SignalP"/>
    </source>
</evidence>
<keyword evidence="4" id="KW-1185">Reference proteome</keyword>
<feature type="compositionally biased region" description="Low complexity" evidence="1">
    <location>
        <begin position="278"/>
        <end position="287"/>
    </location>
</feature>
<sequence>MKNLIKLPAIVLGLMLLMTGTAQRVMAQDDDVSLQSFYDELSPYGTWIQDPQYGYVWRPDVEQDDFRPYYSNGRWAMTEYGNTWVSNYDWGWAPFHYGRWVYNRYRQWIWIPDTVWGPAWVSWRSGGGYYGWAPMGPSINININFGIPDNWWVFIPQRNIYYDSFPRYYSRRNVTIIHNTTIINNTYERNRRTYYTGPRVDDVRRATRSDVQIYNVNRTSRSGRTELRGNDLNIYNPRSSRADRGSVQGPRDAVRGDANLTRPNGSVAVDRSSRSDRGTTTGTGRNTFGDRGERPDRGTTDRRNPANNNRAERTNNRSEGIVNPSRDNNPSRENNTGNRTEGRASRENNRFGNPADRNTEVMPVRPDRSSSRESRQERTQPTPQAQPSPQPMPAQPQQRPQREERRAEPQYRQERPQPQPQPQRMERQERSQPQPQAQPQRMERQERQSAPPARSEGRGSGESRGNGSENGRSSRAGRG</sequence>
<name>A0A1H0DPH6_9SPHI</name>
<feature type="signal peptide" evidence="2">
    <location>
        <begin position="1"/>
        <end position="27"/>
    </location>
</feature>
<reference evidence="4" key="1">
    <citation type="submission" date="2016-10" db="EMBL/GenBank/DDBJ databases">
        <authorList>
            <person name="Varghese N."/>
            <person name="Submissions S."/>
        </authorList>
    </citation>
    <scope>NUCLEOTIDE SEQUENCE [LARGE SCALE GENOMIC DNA]</scope>
    <source>
        <strain evidence="4">DSM 19110</strain>
    </source>
</reference>
<feature type="compositionally biased region" description="Low complexity" evidence="1">
    <location>
        <begin position="431"/>
        <end position="440"/>
    </location>
</feature>
<feature type="compositionally biased region" description="Basic and acidic residues" evidence="1">
    <location>
        <begin position="400"/>
        <end position="415"/>
    </location>
</feature>
<dbReference type="EMBL" id="FNGY01000009">
    <property type="protein sequence ID" value="SDN72080.1"/>
    <property type="molecule type" value="Genomic_DNA"/>
</dbReference>
<dbReference type="InterPro" id="IPR046535">
    <property type="entry name" value="DUF6600"/>
</dbReference>
<dbReference type="Proteomes" id="UP000183200">
    <property type="component" value="Unassembled WGS sequence"/>
</dbReference>
<feature type="compositionally biased region" description="Basic and acidic residues" evidence="1">
    <location>
        <begin position="288"/>
        <end position="316"/>
    </location>
</feature>
<evidence type="ECO:0000313" key="3">
    <source>
        <dbReference type="EMBL" id="SDN72080.1"/>
    </source>
</evidence>
<feature type="compositionally biased region" description="Low complexity" evidence="1">
    <location>
        <begin position="465"/>
        <end position="479"/>
    </location>
</feature>
<keyword evidence="2" id="KW-0732">Signal</keyword>
<evidence type="ECO:0008006" key="5">
    <source>
        <dbReference type="Google" id="ProtNLM"/>
    </source>
</evidence>
<accession>A0A1H0DPH6</accession>
<evidence type="ECO:0000256" key="1">
    <source>
        <dbReference type="SAM" id="MobiDB-lite"/>
    </source>
</evidence>
<gene>
    <name evidence="3" type="ORF">SAMN05421820_10964</name>
</gene>
<organism evidence="3 4">
    <name type="scientific">Pedobacter steynii</name>
    <dbReference type="NCBI Taxonomy" id="430522"/>
    <lineage>
        <taxon>Bacteria</taxon>
        <taxon>Pseudomonadati</taxon>
        <taxon>Bacteroidota</taxon>
        <taxon>Sphingobacteriia</taxon>
        <taxon>Sphingobacteriales</taxon>
        <taxon>Sphingobacteriaceae</taxon>
        <taxon>Pedobacter</taxon>
    </lineage>
</organism>
<proteinExistence type="predicted"/>
<dbReference type="RefSeq" id="WP_074611311.1">
    <property type="nucleotide sequence ID" value="NZ_FNGY01000009.1"/>
</dbReference>
<feature type="region of interest" description="Disordered" evidence="1">
    <location>
        <begin position="221"/>
        <end position="479"/>
    </location>
</feature>
<feature type="chain" id="PRO_5010219830" description="YXWGXW repeat-containing protein" evidence="2">
    <location>
        <begin position="28"/>
        <end position="479"/>
    </location>
</feature>